<proteinExistence type="predicted"/>
<evidence type="ECO:0000256" key="1">
    <source>
        <dbReference type="SAM" id="MobiDB-lite"/>
    </source>
</evidence>
<feature type="region of interest" description="Disordered" evidence="1">
    <location>
        <begin position="102"/>
        <end position="167"/>
    </location>
</feature>
<dbReference type="RefSeq" id="WP_381168678.1">
    <property type="nucleotide sequence ID" value="NZ_JBHSFK010000016.1"/>
</dbReference>
<organism evidence="2 3">
    <name type="scientific">Streptomyces vulcanius</name>
    <dbReference type="NCBI Taxonomy" id="1441876"/>
    <lineage>
        <taxon>Bacteria</taxon>
        <taxon>Bacillati</taxon>
        <taxon>Actinomycetota</taxon>
        <taxon>Actinomycetes</taxon>
        <taxon>Kitasatosporales</taxon>
        <taxon>Streptomycetaceae</taxon>
        <taxon>Streptomyces</taxon>
    </lineage>
</organism>
<protein>
    <submittedName>
        <fullName evidence="2">Uncharacterized protein</fullName>
    </submittedName>
</protein>
<evidence type="ECO:0000313" key="2">
    <source>
        <dbReference type="EMBL" id="MFC4502707.1"/>
    </source>
</evidence>
<reference evidence="3" key="1">
    <citation type="journal article" date="2019" name="Int. J. Syst. Evol. Microbiol.">
        <title>The Global Catalogue of Microorganisms (GCM) 10K type strain sequencing project: providing services to taxonomists for standard genome sequencing and annotation.</title>
        <authorList>
            <consortium name="The Broad Institute Genomics Platform"/>
            <consortium name="The Broad Institute Genome Sequencing Center for Infectious Disease"/>
            <person name="Wu L."/>
            <person name="Ma J."/>
        </authorList>
    </citation>
    <scope>NUCLEOTIDE SEQUENCE [LARGE SCALE GENOMIC DNA]</scope>
    <source>
        <strain evidence="3">CGMCC 4.7177</strain>
    </source>
</reference>
<name>A0ABV9AV42_9ACTN</name>
<evidence type="ECO:0000313" key="3">
    <source>
        <dbReference type="Proteomes" id="UP001595839"/>
    </source>
</evidence>
<dbReference type="Proteomes" id="UP001595839">
    <property type="component" value="Unassembled WGS sequence"/>
</dbReference>
<accession>A0ABV9AV42</accession>
<gene>
    <name evidence="2" type="ORF">ACFPIH_24870</name>
</gene>
<comment type="caution">
    <text evidence="2">The sequence shown here is derived from an EMBL/GenBank/DDBJ whole genome shotgun (WGS) entry which is preliminary data.</text>
</comment>
<dbReference type="EMBL" id="JBHSFK010000016">
    <property type="protein sequence ID" value="MFC4502707.1"/>
    <property type="molecule type" value="Genomic_DNA"/>
</dbReference>
<sequence>MSETPRARIAQYYATVPLLFADSEDFGSLRLFVPRVPGAVYYGGPSHAQPTADDLDRVRARQRDLGVPEAFEWLAEAAPALRATVEAAGLPVAERPLMTLDPPGVSPRRHHPADRQPAGPVVAQGTRGPHRSAARTGSSLPAPGRSEAVGLSGRPGARARRFIPDGW</sequence>
<dbReference type="Gene3D" id="3.40.630.30">
    <property type="match status" value="1"/>
</dbReference>
<keyword evidence="3" id="KW-1185">Reference proteome</keyword>